<evidence type="ECO:0000259" key="4">
    <source>
        <dbReference type="Pfam" id="PF20209"/>
    </source>
</evidence>
<dbReference type="KEGG" id="cvn:111136697"/>
<feature type="domain" description="Helitron helicase-like" evidence="3">
    <location>
        <begin position="1089"/>
        <end position="1233"/>
    </location>
</feature>
<dbReference type="RefSeq" id="XP_022343465.1">
    <property type="nucleotide sequence ID" value="XM_022487757.1"/>
</dbReference>
<dbReference type="Proteomes" id="UP000694844">
    <property type="component" value="Chromosome 5"/>
</dbReference>
<feature type="region of interest" description="Disordered" evidence="1">
    <location>
        <begin position="1"/>
        <end position="22"/>
    </location>
</feature>
<dbReference type="GeneID" id="111136697"/>
<organism evidence="5 6">
    <name type="scientific">Crassostrea virginica</name>
    <name type="common">Eastern oyster</name>
    <dbReference type="NCBI Taxonomy" id="6565"/>
    <lineage>
        <taxon>Eukaryota</taxon>
        <taxon>Metazoa</taxon>
        <taxon>Spiralia</taxon>
        <taxon>Lophotrochozoa</taxon>
        <taxon>Mollusca</taxon>
        <taxon>Bivalvia</taxon>
        <taxon>Autobranchia</taxon>
        <taxon>Pteriomorphia</taxon>
        <taxon>Ostreida</taxon>
        <taxon>Ostreoidea</taxon>
        <taxon>Ostreidae</taxon>
        <taxon>Crassostrea</taxon>
    </lineage>
</organism>
<keyword evidence="5" id="KW-1185">Reference proteome</keyword>
<feature type="compositionally biased region" description="Basic and acidic residues" evidence="1">
    <location>
        <begin position="604"/>
        <end position="633"/>
    </location>
</feature>
<dbReference type="Pfam" id="PF20209">
    <property type="entry name" value="DUF6570"/>
    <property type="match status" value="1"/>
</dbReference>
<feature type="domain" description="DUF6570" evidence="4">
    <location>
        <begin position="792"/>
        <end position="917"/>
    </location>
</feature>
<gene>
    <name evidence="6" type="primary">LOC111136697</name>
</gene>
<dbReference type="Pfam" id="PF04843">
    <property type="entry name" value="Herpes_teg_N"/>
    <property type="match status" value="1"/>
</dbReference>
<evidence type="ECO:0000256" key="1">
    <source>
        <dbReference type="SAM" id="MobiDB-lite"/>
    </source>
</evidence>
<feature type="domain" description="Peptidase C76" evidence="2">
    <location>
        <begin position="163"/>
        <end position="314"/>
    </location>
</feature>
<dbReference type="Gene3D" id="3.90.70.120">
    <property type="match status" value="1"/>
</dbReference>
<feature type="region of interest" description="Disordered" evidence="1">
    <location>
        <begin position="603"/>
        <end position="633"/>
    </location>
</feature>
<dbReference type="SUPFAM" id="SSF54001">
    <property type="entry name" value="Cysteine proteinases"/>
    <property type="match status" value="1"/>
</dbReference>
<dbReference type="OrthoDB" id="10063525at2759"/>
<dbReference type="InterPro" id="IPR025476">
    <property type="entry name" value="Helitron_helicase-like"/>
</dbReference>
<sequence>MPRKRFWKKSDAKKELRTNGTEETGLMKNSKTIFDLDLTEETGLFKNSKTISDIRMTEETGLVQNSKTNVDPEEPALRLQKNRKTLNTCSKLCDMNLLNDSGDMNLLNDSAEMNLLNDSAELNIEDKIANKAQNEPLNNALAISVKSAKNSEIEQTRKLMFGSFHQGDDSFSPFSRGSQCTCIALTMLLKSYERFSFTTEFIDRTLIAGDMLYSETLKRLQAKGKFVHKLLQFDELPMNVTLGDNHHIIKKYDLIWGLVVSDENNQVQTLHQCLDEAFKLSKYVLVMLGAICSALYKVSDNEYYFFDSHSHDSGGMSCCDGKSVLVLNKSIDDTVLFMYNMYISMHIDLTTQFEILPVSISTLCHSFPDKDPLQKQYCRLDEKVSSMSIFGKEDESRKEYMRKYMQEKRKNDQFRQAEQTKNKLARSLKRQNFEVKEKERQMDTNARKFKRLNVEVKEKERQMDTNARKLKRQSIEVKEKERQMNTCTRKLKRQNVEVKEKERQMNTNTRKLKRQDVEVKEKERQMNTYTRKLKRQNVEVKEKERQMNTNTRKLKRQNVEVKEKERQMNTNIRKLKRQNVEVKEKERQMNTNTRKLKRQNVGVKELENKRETAARKSKRQNVEVKEKERQMDTNARKLKRQKIEIREKEQEQDRVYKKRCREDPSFLEAERLKKQAKRCNNFYKQTEKVYSREKKQGRRTDKDYCEMESERQRRGRFGITIEDCIRKFHGHIQLGPVYICSCCQQTWFKESVLKVENSSLDERQKTKFLTHSLSVENSEWICNTCYSSIKEDRIPKLSVLNGMKWPCKPKELELFPLEERLVSLRIPFMQIRELPRGGQYSVKGNIVNVPVDIQPTVNSLPRKLDENVTVPVRLKKRLSYQKCDYHENVRPTKVLMALHWLMNNSDFYKNANINVDDTWFHEITTSANEIVQELVGIHKSCLNNQSTEHDDSNDSDGFCEVHDVATEGNCDTLLDDASRDMNQVYTFAPGEGQRPLSLYQDETAEYLSFPTIFCGKRRLQDDKGIVHVSYADIAKWELRSVDRRAAQSVPNLFFKLKKIQIKQVTDKCNLALRKCKTKGKIFTASDIKNPEHVNNLVRHNEGYFVFRQLRNSPAYLETRKKDVFAMIRQLGLPTWFMSLSAADTRWTDLIRALGILNDRKEYTDEEINDMTWFEKTNLVQKDPITCTRYFDHRFRMFMNIVLKSDHHPIGNVKDFFYRVEFQQRGSPHVHMIVWIENAPKYQENSEQEIIDFVDQYLKCELVENDDLTGLQVHKHSQTCKKEIKLYVDLVFHFLLLTRL</sequence>
<evidence type="ECO:0000313" key="6">
    <source>
        <dbReference type="RefSeq" id="XP_022343465.1"/>
    </source>
</evidence>
<dbReference type="InterPro" id="IPR046700">
    <property type="entry name" value="DUF6570"/>
</dbReference>
<accession>A0A8B8EU17</accession>
<feature type="compositionally biased region" description="Basic and acidic residues" evidence="1">
    <location>
        <begin position="8"/>
        <end position="17"/>
    </location>
</feature>
<dbReference type="InterPro" id="IPR038765">
    <property type="entry name" value="Papain-like_cys_pep_sf"/>
</dbReference>
<reference evidence="6" key="1">
    <citation type="submission" date="2025-08" db="UniProtKB">
        <authorList>
            <consortium name="RefSeq"/>
        </authorList>
    </citation>
    <scope>IDENTIFICATION</scope>
    <source>
        <tissue evidence="6">Whole sample</tissue>
    </source>
</reference>
<evidence type="ECO:0000259" key="2">
    <source>
        <dbReference type="Pfam" id="PF04843"/>
    </source>
</evidence>
<protein>
    <submittedName>
        <fullName evidence="6">Uncharacterized protein LOC111136697</fullName>
    </submittedName>
</protein>
<dbReference type="Pfam" id="PF14214">
    <property type="entry name" value="Helitron_like_N"/>
    <property type="match status" value="1"/>
</dbReference>
<evidence type="ECO:0000259" key="3">
    <source>
        <dbReference type="Pfam" id="PF14214"/>
    </source>
</evidence>
<name>A0A8B8EU17_CRAVI</name>
<evidence type="ECO:0000313" key="5">
    <source>
        <dbReference type="Proteomes" id="UP000694844"/>
    </source>
</evidence>
<proteinExistence type="predicted"/>
<dbReference type="InterPro" id="IPR006928">
    <property type="entry name" value="Herpes_teg_USP"/>
</dbReference>